<dbReference type="GO" id="GO:0008318">
    <property type="term" value="F:protein prenyltransferase activity"/>
    <property type="evidence" value="ECO:0007669"/>
    <property type="project" value="InterPro"/>
</dbReference>
<keyword evidence="6" id="KW-1185">Reference proteome</keyword>
<sequence>MDTSDEDTSLAKRILRDLRIIFDRETNLLEFDIVPVEDKTLNKSPVIFEDHRLGLESWSIKYLYTYCYHEFLKTRSHRARSDSATINELTRTLLLINPELKTAWNCRKQLVIDKYLTIQDELTFCQLLMRRRSKNMENFTHRQWLIQMMVKTQGHPDTNFINNELELCLEAARRYQSNYYAWTYRRWVVQTYAYNLNACLHEMATSKAWIERHISDYSGFGYRQYIIVTIGSLYLDTQDKLLAYEDYESILVNEMDLINDLLRIHCNRESLYLHRRFVVSQLLSIDGSKDKELYDREKDFIIQYLQIGRDKLLIERLIRWYQRFLNWNFT</sequence>
<dbReference type="Pfam" id="PF01239">
    <property type="entry name" value="PPTA"/>
    <property type="match status" value="3"/>
</dbReference>
<evidence type="ECO:0008006" key="7">
    <source>
        <dbReference type="Google" id="ProtNLM"/>
    </source>
</evidence>
<dbReference type="STRING" id="32264.T1KCB9"/>
<reference evidence="6" key="1">
    <citation type="submission" date="2011-08" db="EMBL/GenBank/DDBJ databases">
        <authorList>
            <person name="Rombauts S."/>
        </authorList>
    </citation>
    <scope>NUCLEOTIDE SEQUENCE</scope>
    <source>
        <strain evidence="6">London</strain>
    </source>
</reference>
<evidence type="ECO:0000256" key="3">
    <source>
        <dbReference type="ARBA" id="ARBA00022679"/>
    </source>
</evidence>
<keyword evidence="2" id="KW-0637">Prenyltransferase</keyword>
<dbReference type="KEGG" id="tut:107362214"/>
<comment type="similarity">
    <text evidence="1">Belongs to the protein prenyltransferase subunit alpha family.</text>
</comment>
<dbReference type="SUPFAM" id="SSF48439">
    <property type="entry name" value="Protein prenylyltransferase"/>
    <property type="match status" value="1"/>
</dbReference>
<dbReference type="OMA" id="CCNTEQR"/>
<evidence type="ECO:0000313" key="5">
    <source>
        <dbReference type="EnsemblMetazoa" id="tetur08g07080.1"/>
    </source>
</evidence>
<dbReference type="GO" id="GO:0005737">
    <property type="term" value="C:cytoplasm"/>
    <property type="evidence" value="ECO:0007669"/>
    <property type="project" value="TreeGrafter"/>
</dbReference>
<organism evidence="5 6">
    <name type="scientific">Tetranychus urticae</name>
    <name type="common">Two-spotted spider mite</name>
    <dbReference type="NCBI Taxonomy" id="32264"/>
    <lineage>
        <taxon>Eukaryota</taxon>
        <taxon>Metazoa</taxon>
        <taxon>Ecdysozoa</taxon>
        <taxon>Arthropoda</taxon>
        <taxon>Chelicerata</taxon>
        <taxon>Arachnida</taxon>
        <taxon>Acari</taxon>
        <taxon>Acariformes</taxon>
        <taxon>Trombidiformes</taxon>
        <taxon>Prostigmata</taxon>
        <taxon>Eleutherengona</taxon>
        <taxon>Raphignathae</taxon>
        <taxon>Tetranychoidea</taxon>
        <taxon>Tetranychidae</taxon>
        <taxon>Tetranychus</taxon>
    </lineage>
</organism>
<protein>
    <recommendedName>
        <fullName evidence="7">Protein prenyltransferase alpha subunit repeat-containing protein 1</fullName>
    </recommendedName>
</protein>
<evidence type="ECO:0000256" key="4">
    <source>
        <dbReference type="ARBA" id="ARBA00022737"/>
    </source>
</evidence>
<dbReference type="EnsemblMetazoa" id="tetur08g07080.1">
    <property type="protein sequence ID" value="tetur08g07080.1"/>
    <property type="gene ID" value="tetur08g07080"/>
</dbReference>
<dbReference type="PROSITE" id="PS51147">
    <property type="entry name" value="PFTA"/>
    <property type="match status" value="1"/>
</dbReference>
<dbReference type="HOGENOM" id="CLU_048186_2_0_1"/>
<dbReference type="Proteomes" id="UP000015104">
    <property type="component" value="Unassembled WGS sequence"/>
</dbReference>
<dbReference type="PANTHER" id="PTHR11129:SF3">
    <property type="entry name" value="PROTEIN PRENYLTRANSFERASE ALPHA SUBUNIT REPEAT-CONTAINING PROTEIN 1"/>
    <property type="match status" value="1"/>
</dbReference>
<reference evidence="5" key="2">
    <citation type="submission" date="2015-06" db="UniProtKB">
        <authorList>
            <consortium name="EnsemblMetazoa"/>
        </authorList>
    </citation>
    <scope>IDENTIFICATION</scope>
</reference>
<dbReference type="EMBL" id="CAEY01001959">
    <property type="status" value="NOT_ANNOTATED_CDS"/>
    <property type="molecule type" value="Genomic_DNA"/>
</dbReference>
<proteinExistence type="inferred from homology"/>
<evidence type="ECO:0000313" key="6">
    <source>
        <dbReference type="Proteomes" id="UP000015104"/>
    </source>
</evidence>
<evidence type="ECO:0000256" key="2">
    <source>
        <dbReference type="ARBA" id="ARBA00022602"/>
    </source>
</evidence>
<evidence type="ECO:0000256" key="1">
    <source>
        <dbReference type="ARBA" id="ARBA00006734"/>
    </source>
</evidence>
<dbReference type="PANTHER" id="PTHR11129">
    <property type="entry name" value="PROTEIN FARNESYLTRANSFERASE ALPHA SUBUNIT/RAB GERANYLGERANYL TRANSFERASE ALPHA SUBUNIT"/>
    <property type="match status" value="1"/>
</dbReference>
<keyword evidence="4" id="KW-0677">Repeat</keyword>
<name>T1KCB9_TETUR</name>
<keyword evidence="3" id="KW-0808">Transferase</keyword>
<gene>
    <name evidence="5" type="primary">107362214</name>
</gene>
<dbReference type="OrthoDB" id="5358702at2759"/>
<dbReference type="InterPro" id="IPR002088">
    <property type="entry name" value="Prenyl_trans_a"/>
</dbReference>
<dbReference type="Gene3D" id="1.25.40.120">
    <property type="entry name" value="Protein prenylyltransferase"/>
    <property type="match status" value="1"/>
</dbReference>
<dbReference type="eggNOG" id="KOG0529">
    <property type="taxonomic scope" value="Eukaryota"/>
</dbReference>
<accession>T1KCB9</accession>
<dbReference type="AlphaFoldDB" id="T1KCB9"/>